<sequence length="63" mass="7005">MGQANTLSFSWETTPIMELDDAFFDGGLFAVPIEPPWIEGDRNQAHRRASNPVVADSGLIRMQ</sequence>
<protein>
    <submittedName>
        <fullName evidence="1">Uncharacterized protein</fullName>
    </submittedName>
</protein>
<accession>A0A158L6K5</accession>
<comment type="caution">
    <text evidence="1">The sequence shown here is derived from an EMBL/GenBank/DDBJ whole genome shotgun (WGS) entry which is preliminary data.</text>
</comment>
<dbReference type="AlphaFoldDB" id="A0A158L6K5"/>
<organism evidence="1 2">
    <name type="scientific">Caballeronia arvi</name>
    <dbReference type="NCBI Taxonomy" id="1777135"/>
    <lineage>
        <taxon>Bacteria</taxon>
        <taxon>Pseudomonadati</taxon>
        <taxon>Pseudomonadota</taxon>
        <taxon>Betaproteobacteria</taxon>
        <taxon>Burkholderiales</taxon>
        <taxon>Burkholderiaceae</taxon>
        <taxon>Caballeronia</taxon>
    </lineage>
</organism>
<dbReference type="EMBL" id="FCOM02000137">
    <property type="protein sequence ID" value="SAL88510.1"/>
    <property type="molecule type" value="Genomic_DNA"/>
</dbReference>
<dbReference type="Proteomes" id="UP000055019">
    <property type="component" value="Unassembled WGS sequence"/>
</dbReference>
<reference evidence="1" key="1">
    <citation type="submission" date="2016-01" db="EMBL/GenBank/DDBJ databases">
        <authorList>
            <person name="Peeters C."/>
        </authorList>
    </citation>
    <scope>NUCLEOTIDE SEQUENCE [LARGE SCALE GENOMIC DNA]</scope>
    <source>
        <strain evidence="1">LMG 29317</strain>
    </source>
</reference>
<evidence type="ECO:0000313" key="1">
    <source>
        <dbReference type="EMBL" id="SAL88510.1"/>
    </source>
</evidence>
<evidence type="ECO:0000313" key="2">
    <source>
        <dbReference type="Proteomes" id="UP000055019"/>
    </source>
</evidence>
<proteinExistence type="predicted"/>
<keyword evidence="2" id="KW-1185">Reference proteome</keyword>
<name>A0A158L6K5_9BURK</name>
<gene>
    <name evidence="1" type="ORF">AWB74_08597</name>
</gene>